<evidence type="ECO:0000313" key="2">
    <source>
        <dbReference type="EMBL" id="TFE90539.1"/>
    </source>
</evidence>
<name>A0A4Y8Q8C5_9BACL</name>
<dbReference type="Proteomes" id="UP000298246">
    <property type="component" value="Unassembled WGS sequence"/>
</dbReference>
<accession>A0A4Y8Q8C5</accession>
<organism evidence="2 3">
    <name type="scientific">Paenibacillus athensensis</name>
    <dbReference type="NCBI Taxonomy" id="1967502"/>
    <lineage>
        <taxon>Bacteria</taxon>
        <taxon>Bacillati</taxon>
        <taxon>Bacillota</taxon>
        <taxon>Bacilli</taxon>
        <taxon>Bacillales</taxon>
        <taxon>Paenibacillaceae</taxon>
        <taxon>Paenibacillus</taxon>
    </lineage>
</organism>
<gene>
    <name evidence="2" type="ORF">B5M42_04535</name>
</gene>
<protein>
    <recommendedName>
        <fullName evidence="1">DNA mimic protein DMP19 C-terminal domain-containing protein</fullName>
    </recommendedName>
</protein>
<proteinExistence type="predicted"/>
<dbReference type="InterPro" id="IPR025402">
    <property type="entry name" value="DMP19_C"/>
</dbReference>
<keyword evidence="3" id="KW-1185">Reference proteome</keyword>
<dbReference type="Gene3D" id="1.20.1420.60">
    <property type="match status" value="1"/>
</dbReference>
<evidence type="ECO:0000313" key="3">
    <source>
        <dbReference type="Proteomes" id="UP000298246"/>
    </source>
</evidence>
<dbReference type="OrthoDB" id="6334863at2"/>
<reference evidence="2 3" key="1">
    <citation type="submission" date="2017-03" db="EMBL/GenBank/DDBJ databases">
        <title>Isolation of Levoglucosan Utilizing Bacteria.</title>
        <authorList>
            <person name="Arya A.S."/>
        </authorList>
    </citation>
    <scope>NUCLEOTIDE SEQUENCE [LARGE SCALE GENOMIC DNA]</scope>
    <source>
        <strain evidence="2 3">MEC069</strain>
    </source>
</reference>
<dbReference type="EMBL" id="MYFO01000004">
    <property type="protein sequence ID" value="TFE90539.1"/>
    <property type="molecule type" value="Genomic_DNA"/>
</dbReference>
<comment type="caution">
    <text evidence="2">The sequence shown here is derived from an EMBL/GenBank/DDBJ whole genome shotgun (WGS) entry which is preliminary data.</text>
</comment>
<feature type="domain" description="DNA mimic protein DMP19 C-terminal" evidence="1">
    <location>
        <begin position="42"/>
        <end position="154"/>
    </location>
</feature>
<evidence type="ECO:0000259" key="1">
    <source>
        <dbReference type="Pfam" id="PF14300"/>
    </source>
</evidence>
<dbReference type="Pfam" id="PF14300">
    <property type="entry name" value="DMP19"/>
    <property type="match status" value="1"/>
</dbReference>
<sequence>MKEESYIMKEYLTRLLEGKDDDLLLNVLQIIMDKCAYGQRMDALSSAERMIYLLGVFEGEMNNGGFSQYLFNSSGKYAYETVQALKIINAEHTASLLEKSIRIYKNGPTNDGRNEPEEDELMEEQVDALNDLDRQFFAYNDHIHDLQFAYMINHRDEF</sequence>
<dbReference type="AlphaFoldDB" id="A0A4Y8Q8C5"/>